<dbReference type="EMBL" id="HBUF01356146">
    <property type="protein sequence ID" value="CAG6717620.1"/>
    <property type="molecule type" value="Transcribed_RNA"/>
</dbReference>
<accession>A0A8D8Y4A1</accession>
<feature type="domain" description="FLYWCH-type" evidence="4">
    <location>
        <begin position="7"/>
        <end position="63"/>
    </location>
</feature>
<dbReference type="AlphaFoldDB" id="A0A8D8Y4A1"/>
<evidence type="ECO:0000256" key="2">
    <source>
        <dbReference type="ARBA" id="ARBA00022771"/>
    </source>
</evidence>
<keyword evidence="2" id="KW-0863">Zinc-finger</keyword>
<protein>
    <recommendedName>
        <fullName evidence="4">FLYWCH-type domain-containing protein</fullName>
    </recommendedName>
</protein>
<evidence type="ECO:0000256" key="1">
    <source>
        <dbReference type="ARBA" id="ARBA00022723"/>
    </source>
</evidence>
<dbReference type="Pfam" id="PF04500">
    <property type="entry name" value="FLYWCH"/>
    <property type="match status" value="1"/>
</dbReference>
<dbReference type="Gene3D" id="2.20.25.240">
    <property type="match status" value="1"/>
</dbReference>
<evidence type="ECO:0000259" key="4">
    <source>
        <dbReference type="Pfam" id="PF04500"/>
    </source>
</evidence>
<name>A0A8D8Y4A1_9HEMI</name>
<dbReference type="GO" id="GO:0008270">
    <property type="term" value="F:zinc ion binding"/>
    <property type="evidence" value="ECO:0007669"/>
    <property type="project" value="UniProtKB-KW"/>
</dbReference>
<keyword evidence="1" id="KW-0479">Metal-binding</keyword>
<evidence type="ECO:0000256" key="3">
    <source>
        <dbReference type="ARBA" id="ARBA00022833"/>
    </source>
</evidence>
<proteinExistence type="predicted"/>
<dbReference type="InterPro" id="IPR007588">
    <property type="entry name" value="Znf_FLYWCH"/>
</dbReference>
<sequence>MSNLKIASERGKDLIVLDEFKFRFHKNLANNVKRWTCSKNTCKSYLKTDHQDNVIENPSEHNHAPCEVKDIQRQGISNVLKRRAIENICDRPLKILHKHLSTSTDVSTMQIDTNDLFKIRRNMCAARNKALPKLPQNLKELHEAVGEYEKVTEGEEPFLLVNDAEKTIILCAIYCTCFNEMFAFILLGRYSYSLIFMYFEFF</sequence>
<reference evidence="5" key="1">
    <citation type="submission" date="2021-05" db="EMBL/GenBank/DDBJ databases">
        <authorList>
            <person name="Alioto T."/>
            <person name="Alioto T."/>
            <person name="Gomez Garrido J."/>
        </authorList>
    </citation>
    <scope>NUCLEOTIDE SEQUENCE</scope>
</reference>
<keyword evidence="3" id="KW-0862">Zinc</keyword>
<organism evidence="5">
    <name type="scientific">Cacopsylla melanoneura</name>
    <dbReference type="NCBI Taxonomy" id="428564"/>
    <lineage>
        <taxon>Eukaryota</taxon>
        <taxon>Metazoa</taxon>
        <taxon>Ecdysozoa</taxon>
        <taxon>Arthropoda</taxon>
        <taxon>Hexapoda</taxon>
        <taxon>Insecta</taxon>
        <taxon>Pterygota</taxon>
        <taxon>Neoptera</taxon>
        <taxon>Paraneoptera</taxon>
        <taxon>Hemiptera</taxon>
        <taxon>Sternorrhyncha</taxon>
        <taxon>Psylloidea</taxon>
        <taxon>Psyllidae</taxon>
        <taxon>Psyllinae</taxon>
        <taxon>Cacopsylla</taxon>
    </lineage>
</organism>
<evidence type="ECO:0000313" key="5">
    <source>
        <dbReference type="EMBL" id="CAG6717620.1"/>
    </source>
</evidence>